<dbReference type="InterPro" id="IPR051783">
    <property type="entry name" value="NAD(P)-dependent_oxidoreduct"/>
</dbReference>
<dbReference type="PANTHER" id="PTHR48079:SF6">
    <property type="entry name" value="NAD(P)-BINDING DOMAIN-CONTAINING PROTEIN-RELATED"/>
    <property type="match status" value="1"/>
</dbReference>
<dbReference type="RefSeq" id="WP_265789678.1">
    <property type="nucleotide sequence ID" value="NZ_BAABRS010000002.1"/>
</dbReference>
<dbReference type="InterPro" id="IPR036291">
    <property type="entry name" value="NAD(P)-bd_dom_sf"/>
</dbReference>
<sequence length="271" mass="30666">MVISILGCGWLGLPLGEQLRDKDNMIKGSTTRSDKLALLKGKNITPYLINFNPEINKEANQSFWDSDLLILNIPPGRKRDNVETFHEQQIKAIIKQLEDSTISHLIFVSSTSVYPPKPGIVTEEDAQPGKAARNSGNALLTAEKLLQQQPAFDTTIIRFGGLYGYDRHPVTHLSGRKNLKKGNAPVNLIHRDDCIGIIREIIDRDIRNDVFNGVSDAHPPKRMYYPAVARERDLPPPQYAEDEEEGYKVVSNQKLKQVLNYKFKYPNPMDF</sequence>
<dbReference type="Gene3D" id="3.40.50.720">
    <property type="entry name" value="NAD(P)-binding Rossmann-like Domain"/>
    <property type="match status" value="1"/>
</dbReference>
<organism evidence="2 3">
    <name type="scientific">Fodinibius salicampi</name>
    <dbReference type="NCBI Taxonomy" id="1920655"/>
    <lineage>
        <taxon>Bacteria</taxon>
        <taxon>Pseudomonadati</taxon>
        <taxon>Balneolota</taxon>
        <taxon>Balneolia</taxon>
        <taxon>Balneolales</taxon>
        <taxon>Balneolaceae</taxon>
        <taxon>Fodinibius</taxon>
    </lineage>
</organism>
<keyword evidence="3" id="KW-1185">Reference proteome</keyword>
<evidence type="ECO:0000313" key="3">
    <source>
        <dbReference type="Proteomes" id="UP001207337"/>
    </source>
</evidence>
<dbReference type="InterPro" id="IPR016040">
    <property type="entry name" value="NAD(P)-bd_dom"/>
</dbReference>
<reference evidence="2 3" key="1">
    <citation type="submission" date="2021-11" db="EMBL/GenBank/DDBJ databases">
        <title>Aliifidinibius sp. nov., a new bacterium isolated from saline soil.</title>
        <authorList>
            <person name="Galisteo C."/>
            <person name="De La Haba R."/>
            <person name="Sanchez-Porro C."/>
            <person name="Ventosa A."/>
        </authorList>
    </citation>
    <scope>NUCLEOTIDE SEQUENCE [LARGE SCALE GENOMIC DNA]</scope>
    <source>
        <strain evidence="2 3">KACC 190600</strain>
    </source>
</reference>
<comment type="caution">
    <text evidence="2">The sequence shown here is derived from an EMBL/GenBank/DDBJ whole genome shotgun (WGS) entry which is preliminary data.</text>
</comment>
<dbReference type="PANTHER" id="PTHR48079">
    <property type="entry name" value="PROTEIN YEEZ"/>
    <property type="match status" value="1"/>
</dbReference>
<evidence type="ECO:0000313" key="2">
    <source>
        <dbReference type="EMBL" id="MCW9713155.1"/>
    </source>
</evidence>
<feature type="domain" description="NAD(P)-binding" evidence="1">
    <location>
        <begin position="9"/>
        <end position="182"/>
    </location>
</feature>
<dbReference type="SUPFAM" id="SSF51735">
    <property type="entry name" value="NAD(P)-binding Rossmann-fold domains"/>
    <property type="match status" value="1"/>
</dbReference>
<dbReference type="EMBL" id="JAJNDC010000002">
    <property type="protein sequence ID" value="MCW9713155.1"/>
    <property type="molecule type" value="Genomic_DNA"/>
</dbReference>
<protein>
    <recommendedName>
        <fullName evidence="1">NAD(P)-binding domain-containing protein</fullName>
    </recommendedName>
</protein>
<dbReference type="Pfam" id="PF13460">
    <property type="entry name" value="NAD_binding_10"/>
    <property type="match status" value="1"/>
</dbReference>
<gene>
    <name evidence="2" type="ORF">LQ318_09585</name>
</gene>
<proteinExistence type="predicted"/>
<dbReference type="Proteomes" id="UP001207337">
    <property type="component" value="Unassembled WGS sequence"/>
</dbReference>
<name>A0ABT3PZ70_9BACT</name>
<accession>A0ABT3PZ70</accession>
<evidence type="ECO:0000259" key="1">
    <source>
        <dbReference type="Pfam" id="PF13460"/>
    </source>
</evidence>